<evidence type="ECO:0000256" key="8">
    <source>
        <dbReference type="ARBA" id="ARBA00041617"/>
    </source>
</evidence>
<dbReference type="Proteomes" id="UP001152795">
    <property type="component" value="Unassembled WGS sequence"/>
</dbReference>
<dbReference type="GO" id="GO:0003735">
    <property type="term" value="F:structural constituent of ribosome"/>
    <property type="evidence" value="ECO:0007669"/>
    <property type="project" value="InterPro"/>
</dbReference>
<sequence length="350" mass="40137">MAAKIAQTLVKSVSKFEIPHTGIPIIIRPFVVKKAYVVHPKVTSFQADLKAQWLTKTCLREGLPASIFSQDDLSKGQFTFLKERMEKSFLQTIASQKIGVKWKMNYDADLLESLFPSLLLQCWHLADNVQDSFLDFQPCISTHWCRDHNFYQTTFSPGYVLRMAKPLPLFEQDVNSTIAIDLPGPYHPVDLGVFRHPTNHLPNSPGYNSGHKTPYPATMFLSDFMSRNQEQMLHHGIHVMFSQLVAMAMKQGYHPGQHLDKPMTTKCIITNGRVCTFMAYQLNTLSLQEDFGIKNIAWFENFKTLYDANSDPFRKGRKTFYEVLPPETKSLILNEECLKTFIAFLTQKTK</sequence>
<dbReference type="PANTHER" id="PTHR15889">
    <property type="entry name" value="MITOCHONDRIAL RIBOSOMAL PROTEIN L37"/>
    <property type="match status" value="1"/>
</dbReference>
<dbReference type="PANTHER" id="PTHR15889:SF2">
    <property type="entry name" value="LARGE RIBOSOMAL SUBUNIT PROTEIN ML37"/>
    <property type="match status" value="1"/>
</dbReference>
<dbReference type="Pfam" id="PF07147">
    <property type="entry name" value="PDCD9"/>
    <property type="match status" value="2"/>
</dbReference>
<dbReference type="InterPro" id="IPR010793">
    <property type="entry name" value="Ribosomal_mL37/mL65"/>
</dbReference>
<keyword evidence="3" id="KW-0689">Ribosomal protein</keyword>
<evidence type="ECO:0000256" key="4">
    <source>
        <dbReference type="ARBA" id="ARBA00023128"/>
    </source>
</evidence>
<dbReference type="InterPro" id="IPR052482">
    <property type="entry name" value="mtLSU_mL37"/>
</dbReference>
<comment type="subcellular location">
    <subcellularLocation>
        <location evidence="1">Mitochondrion</location>
    </subcellularLocation>
</comment>
<evidence type="ECO:0000313" key="9">
    <source>
        <dbReference type="EMBL" id="CAB3994865.1"/>
    </source>
</evidence>
<evidence type="ECO:0000313" key="10">
    <source>
        <dbReference type="Proteomes" id="UP001152795"/>
    </source>
</evidence>
<keyword evidence="5" id="KW-0687">Ribonucleoprotein</keyword>
<evidence type="ECO:0000256" key="7">
    <source>
        <dbReference type="ARBA" id="ARBA00039442"/>
    </source>
</evidence>
<accession>A0A6S7GT62</accession>
<dbReference type="EMBL" id="CACRXK020002555">
    <property type="protein sequence ID" value="CAB3994865.1"/>
    <property type="molecule type" value="Genomic_DNA"/>
</dbReference>
<comment type="similarity">
    <text evidence="6">Belongs to the mitochondrion-specific ribosomal protein mL37 family.</text>
</comment>
<gene>
    <name evidence="9" type="ORF">PACLA_8A068196</name>
</gene>
<keyword evidence="4" id="KW-0496">Mitochondrion</keyword>
<reference evidence="9" key="1">
    <citation type="submission" date="2020-04" db="EMBL/GenBank/DDBJ databases">
        <authorList>
            <person name="Alioto T."/>
            <person name="Alioto T."/>
            <person name="Gomez Garrido J."/>
        </authorList>
    </citation>
    <scope>NUCLEOTIDE SEQUENCE</scope>
    <source>
        <strain evidence="9">A484AB</strain>
    </source>
</reference>
<dbReference type="GO" id="GO:1990904">
    <property type="term" value="C:ribonucleoprotein complex"/>
    <property type="evidence" value="ECO:0007669"/>
    <property type="project" value="UniProtKB-KW"/>
</dbReference>
<evidence type="ECO:0000256" key="6">
    <source>
        <dbReference type="ARBA" id="ARBA00037985"/>
    </source>
</evidence>
<proteinExistence type="inferred from homology"/>
<keyword evidence="2" id="KW-0809">Transit peptide</keyword>
<evidence type="ECO:0000256" key="3">
    <source>
        <dbReference type="ARBA" id="ARBA00022980"/>
    </source>
</evidence>
<protein>
    <recommendedName>
        <fullName evidence="7">Large ribosomal subunit protein mL37</fullName>
    </recommendedName>
    <alternativeName>
        <fullName evidence="8">39S ribosomal protein L37, mitochondrial</fullName>
    </alternativeName>
</protein>
<name>A0A6S7GT62_PARCT</name>
<evidence type="ECO:0000256" key="5">
    <source>
        <dbReference type="ARBA" id="ARBA00023274"/>
    </source>
</evidence>
<dbReference type="GO" id="GO:0006412">
    <property type="term" value="P:translation"/>
    <property type="evidence" value="ECO:0007669"/>
    <property type="project" value="InterPro"/>
</dbReference>
<evidence type="ECO:0000256" key="2">
    <source>
        <dbReference type="ARBA" id="ARBA00022946"/>
    </source>
</evidence>
<organism evidence="9 10">
    <name type="scientific">Paramuricea clavata</name>
    <name type="common">Red gorgonian</name>
    <name type="synonym">Violescent sea-whip</name>
    <dbReference type="NCBI Taxonomy" id="317549"/>
    <lineage>
        <taxon>Eukaryota</taxon>
        <taxon>Metazoa</taxon>
        <taxon>Cnidaria</taxon>
        <taxon>Anthozoa</taxon>
        <taxon>Octocorallia</taxon>
        <taxon>Malacalcyonacea</taxon>
        <taxon>Plexauridae</taxon>
        <taxon>Paramuricea</taxon>
    </lineage>
</organism>
<keyword evidence="10" id="KW-1185">Reference proteome</keyword>
<dbReference type="GO" id="GO:0005739">
    <property type="term" value="C:mitochondrion"/>
    <property type="evidence" value="ECO:0007669"/>
    <property type="project" value="UniProtKB-SubCell"/>
</dbReference>
<dbReference type="OrthoDB" id="5835618at2759"/>
<dbReference type="GO" id="GO:0005840">
    <property type="term" value="C:ribosome"/>
    <property type="evidence" value="ECO:0007669"/>
    <property type="project" value="UniProtKB-KW"/>
</dbReference>
<evidence type="ECO:0000256" key="1">
    <source>
        <dbReference type="ARBA" id="ARBA00004173"/>
    </source>
</evidence>
<comment type="caution">
    <text evidence="9">The sequence shown here is derived from an EMBL/GenBank/DDBJ whole genome shotgun (WGS) entry which is preliminary data.</text>
</comment>
<dbReference type="AlphaFoldDB" id="A0A6S7GT62"/>